<dbReference type="GeneID" id="115628513"/>
<dbReference type="OrthoDB" id="7869957at2759"/>
<keyword evidence="2" id="KW-1185">Reference proteome</keyword>
<accession>A0A6J2TZA6</accession>
<evidence type="ECO:0000313" key="3">
    <source>
        <dbReference type="RefSeq" id="XP_030380523.1"/>
    </source>
</evidence>
<evidence type="ECO:0000256" key="1">
    <source>
        <dbReference type="SAM" id="MobiDB-lite"/>
    </source>
</evidence>
<feature type="region of interest" description="Disordered" evidence="1">
    <location>
        <begin position="205"/>
        <end position="250"/>
    </location>
</feature>
<sequence>MDPRFFEKLFADAASLSKKCPENTPRVIMDEFYQQFKAMSNWELQREAKIIITKAEKAKIMRAARKQLTVPKSQLQGNSSLTLSPVANTSLTRNIRRQSQLQGNSSLTLPPVANTSLTRNIRRQSQLDCKIAPPVDANYSAECTNTSNGIIDHSDSSAIISPSEDKPLSLLRDEIKKKQLLKKRRSRSEDKIELSQKLNTNSMTELQNYDCQTASATSSKRPSVSERERVNLVQPQEQKHRKQKRNPNTITQLTPMVEIPQRETSILKGRQRQTIGTISQPQIQPIIQPRKHVKSTSVVAAHSEKVSKSLKSSLNKKRNLNTNGVKASIISHVQFLPPNKILLSPQINGQRAHMPQLAVNLTSISEASVAQTPIGCQNQPQAIDMSIPFGHKKMSTEIATDTTEVIASSSEDIFVNYNTEFIQLKNNRNLEDIMDEDMELTAQPTCNGANLDLFLKEAVQNFEKNGNNFDGDPIDSCLRNFNSKTPSEIDNEIANTSAFFDKLPNLNAVDEKTPLELDAELNNTLIYDDDDEDLISVATSWDGMDDDTFADKQSSTKEKTIPRPLNAIYVATEQQEQEQSESAEKTAENSPGNFRIPKKVSLEEGKPLETSTSLREQPVVMQALYMQSSFNDAKRRNAKHKRISTFASASDRPLNSCEQVEPQTLSDNRRLNCFNNVEQSAPVFPLPYRLDVVQPVCQPNVTEPFSFIPRAPSPNSHSRNIMQPLLKHWVHEIFGVKCYINLDNACSNADCNHSLSLPGDVMSKLSRMGNLDLIIAYRHTIRNKLFFQNYFHLFADIFSSRKMASNLIHMVGACANYRRLCAPQIQHIYACMCQEMTPDVATSILMTNLWFPAEAVQFPDLSNELLKILAASNWYDYTDSLVQLFYNPNFKVPHDFLNHIIQDTLRKNTPLILSAVWKLIVVLPFETYLDEYKNTLVSLRNRTIQRQ</sequence>
<organism evidence="2 3">
    <name type="scientific">Drosophila lebanonensis</name>
    <name type="common">Fruit fly</name>
    <name type="synonym">Scaptodrosophila lebanonensis</name>
    <dbReference type="NCBI Taxonomy" id="7225"/>
    <lineage>
        <taxon>Eukaryota</taxon>
        <taxon>Metazoa</taxon>
        <taxon>Ecdysozoa</taxon>
        <taxon>Arthropoda</taxon>
        <taxon>Hexapoda</taxon>
        <taxon>Insecta</taxon>
        <taxon>Pterygota</taxon>
        <taxon>Neoptera</taxon>
        <taxon>Endopterygota</taxon>
        <taxon>Diptera</taxon>
        <taxon>Brachycera</taxon>
        <taxon>Muscomorpha</taxon>
        <taxon>Ephydroidea</taxon>
        <taxon>Drosophilidae</taxon>
        <taxon>Scaptodrosophila</taxon>
    </lineage>
</organism>
<dbReference type="Proteomes" id="UP000504634">
    <property type="component" value="Unplaced"/>
</dbReference>
<gene>
    <name evidence="3" type="primary">LOC115628513</name>
</gene>
<dbReference type="RefSeq" id="XP_030380523.1">
    <property type="nucleotide sequence ID" value="XM_030524663.1"/>
</dbReference>
<proteinExistence type="predicted"/>
<feature type="compositionally biased region" description="Polar residues" evidence="1">
    <location>
        <begin position="205"/>
        <end position="222"/>
    </location>
</feature>
<protein>
    <submittedName>
        <fullName evidence="3">Protein deadlock isoform X1</fullName>
    </submittedName>
</protein>
<name>A0A6J2TZA6_DROLE</name>
<reference evidence="3" key="1">
    <citation type="submission" date="2025-08" db="UniProtKB">
        <authorList>
            <consortium name="RefSeq"/>
        </authorList>
    </citation>
    <scope>IDENTIFICATION</scope>
    <source>
        <strain evidence="3">11010-0011.00</strain>
        <tissue evidence="3">Whole body</tissue>
    </source>
</reference>
<feature type="region of interest" description="Disordered" evidence="1">
    <location>
        <begin position="573"/>
        <end position="613"/>
    </location>
</feature>
<evidence type="ECO:0000313" key="2">
    <source>
        <dbReference type="Proteomes" id="UP000504634"/>
    </source>
</evidence>
<dbReference type="AlphaFoldDB" id="A0A6J2TZA6"/>